<dbReference type="Pfam" id="PF04820">
    <property type="entry name" value="Trp_halogenase"/>
    <property type="match status" value="2"/>
</dbReference>
<keyword evidence="2" id="KW-1185">Reference proteome</keyword>
<dbReference type="AlphaFoldDB" id="W9HDD5"/>
<dbReference type="Gene3D" id="3.50.50.60">
    <property type="entry name" value="FAD/NAD(P)-binding domain"/>
    <property type="match status" value="1"/>
</dbReference>
<name>W9HDD5_9PROT</name>
<protein>
    <submittedName>
        <fullName evidence="1">Non-heme halogenase</fullName>
    </submittedName>
</protein>
<dbReference type="PATRIC" id="fig|1385369.3.peg.589"/>
<dbReference type="InterPro" id="IPR006905">
    <property type="entry name" value="Flavin_halogenase"/>
</dbReference>
<dbReference type="Proteomes" id="UP000019486">
    <property type="component" value="Unassembled WGS sequence"/>
</dbReference>
<dbReference type="PANTHER" id="PTHR43747">
    <property type="entry name" value="FAD-BINDING PROTEIN"/>
    <property type="match status" value="1"/>
</dbReference>
<proteinExistence type="predicted"/>
<dbReference type="PANTHER" id="PTHR43747:SF1">
    <property type="entry name" value="SLR1998 PROTEIN"/>
    <property type="match status" value="1"/>
</dbReference>
<evidence type="ECO:0000313" key="2">
    <source>
        <dbReference type="Proteomes" id="UP000019486"/>
    </source>
</evidence>
<organism evidence="1 2">
    <name type="scientific">Skermanella stibiiresistens SB22</name>
    <dbReference type="NCBI Taxonomy" id="1385369"/>
    <lineage>
        <taxon>Bacteria</taxon>
        <taxon>Pseudomonadati</taxon>
        <taxon>Pseudomonadota</taxon>
        <taxon>Alphaproteobacteria</taxon>
        <taxon>Rhodospirillales</taxon>
        <taxon>Azospirillaceae</taxon>
        <taxon>Skermanella</taxon>
    </lineage>
</organism>
<dbReference type="EMBL" id="AVFL01000002">
    <property type="protein sequence ID" value="EWY41913.1"/>
    <property type="molecule type" value="Genomic_DNA"/>
</dbReference>
<dbReference type="STRING" id="1385369.N825_18300"/>
<accession>W9HDD5</accession>
<dbReference type="GO" id="GO:0004497">
    <property type="term" value="F:monooxygenase activity"/>
    <property type="evidence" value="ECO:0007669"/>
    <property type="project" value="InterPro"/>
</dbReference>
<dbReference type="OrthoDB" id="9799983at2"/>
<dbReference type="PRINTS" id="PR00420">
    <property type="entry name" value="RNGMNOXGNASE"/>
</dbReference>
<sequence>MVTMDAELNCDVLVVGGGPAGSTAAALLAEKGHRVVLLEKERHPRFHIGESLLPLNLPLLEKLGVMEEVDRIGMLKYGAEFVSPYHGKAITFEFANAWDKALPYAFQVRRSEFDQILFRNAAAKGATTVEGSKVTDVEFPAEGGAIATVKTDEGVTSTVRARFLVDASGRDTLLANRFGIKHRNRKHNSAAMFGHFTGAHRSPGKAEGNITVFWFDHGWFWFIPLADGTTSVGAVCWPYYIKSRKTDQTTFFKDTIALCPALAERLRDAELTGAVTGTGNFSYQAERMTGRDHIMLGDAFAFIDPVFSTGVYLAMNSAFRGAEAVDLCLRDPASQASALRKFDQEIRQGIGTFSWYIYRVTTPALRNLFMGPRNVFRVEEALLSLLAGDVFRPSPIKSRLRLFKAIYYINAALDLKTNFLAWRKRRRNVRVPAGETA</sequence>
<dbReference type="InterPro" id="IPR050816">
    <property type="entry name" value="Flavin-dep_Halogenase_NPB"/>
</dbReference>
<dbReference type="InterPro" id="IPR036188">
    <property type="entry name" value="FAD/NAD-bd_sf"/>
</dbReference>
<comment type="caution">
    <text evidence="1">The sequence shown here is derived from an EMBL/GenBank/DDBJ whole genome shotgun (WGS) entry which is preliminary data.</text>
</comment>
<gene>
    <name evidence="1" type="ORF">N825_18300</name>
</gene>
<reference evidence="1 2" key="1">
    <citation type="submission" date="2013-08" db="EMBL/GenBank/DDBJ databases">
        <title>The genome sequence of Skermanella stibiiresistens.</title>
        <authorList>
            <person name="Zhu W."/>
            <person name="Wang G."/>
        </authorList>
    </citation>
    <scope>NUCLEOTIDE SEQUENCE [LARGE SCALE GENOMIC DNA]</scope>
    <source>
        <strain evidence="1 2">SB22</strain>
    </source>
</reference>
<evidence type="ECO:0000313" key="1">
    <source>
        <dbReference type="EMBL" id="EWY41913.1"/>
    </source>
</evidence>
<dbReference type="SUPFAM" id="SSF51905">
    <property type="entry name" value="FAD/NAD(P)-binding domain"/>
    <property type="match status" value="1"/>
</dbReference>